<feature type="domain" description="Aminoacyl-transfer RNA synthetases class-II family profile" evidence="7">
    <location>
        <begin position="7"/>
        <end position="318"/>
    </location>
</feature>
<dbReference type="FunFam" id="3.40.50.800:FF:000002">
    <property type="entry name" value="Glycine--tRNA ligase"/>
    <property type="match status" value="1"/>
</dbReference>
<reference evidence="8 9" key="1">
    <citation type="journal article" date="2016" name="Nat. Commun.">
        <title>Thousands of microbial genomes shed light on interconnected biogeochemical processes in an aquifer system.</title>
        <authorList>
            <person name="Anantharaman K."/>
            <person name="Brown C.T."/>
            <person name="Hug L.A."/>
            <person name="Sharon I."/>
            <person name="Castelle C.J."/>
            <person name="Probst A.J."/>
            <person name="Thomas B.C."/>
            <person name="Singh A."/>
            <person name="Wilkins M.J."/>
            <person name="Karaoz U."/>
            <person name="Brodie E.L."/>
            <person name="Williams K.H."/>
            <person name="Hubbard S.S."/>
            <person name="Banfield J.F."/>
        </authorList>
    </citation>
    <scope>NUCLEOTIDE SEQUENCE [LARGE SCALE GENOMIC DNA]</scope>
</reference>
<dbReference type="CDD" id="cd00858">
    <property type="entry name" value="GlyRS_anticodon"/>
    <property type="match status" value="1"/>
</dbReference>
<dbReference type="Proteomes" id="UP000178107">
    <property type="component" value="Unassembled WGS sequence"/>
</dbReference>
<evidence type="ECO:0000256" key="1">
    <source>
        <dbReference type="ARBA" id="ARBA00022490"/>
    </source>
</evidence>
<dbReference type="CDD" id="cd00774">
    <property type="entry name" value="GlyRS-like_core"/>
    <property type="match status" value="1"/>
</dbReference>
<dbReference type="PANTHER" id="PTHR10745">
    <property type="entry name" value="GLYCYL-TRNA SYNTHETASE/DNA POLYMERASE SUBUNIT GAMMA-2"/>
    <property type="match status" value="1"/>
</dbReference>
<dbReference type="GO" id="GO:1990742">
    <property type="term" value="C:microvesicle"/>
    <property type="evidence" value="ECO:0007669"/>
    <property type="project" value="UniProtKB-ARBA"/>
</dbReference>
<dbReference type="AlphaFoldDB" id="A0A1G2T0J3"/>
<dbReference type="GO" id="GO:0005737">
    <property type="term" value="C:cytoplasm"/>
    <property type="evidence" value="ECO:0007669"/>
    <property type="project" value="TreeGrafter"/>
</dbReference>
<organism evidence="8 9">
    <name type="scientific">Candidatus Zambryskibacteria bacterium RIFCSPHIGHO2_01_FULL_46_25</name>
    <dbReference type="NCBI Taxonomy" id="1802738"/>
    <lineage>
        <taxon>Bacteria</taxon>
        <taxon>Candidatus Zambryskiibacteriota</taxon>
    </lineage>
</organism>
<evidence type="ECO:0000256" key="6">
    <source>
        <dbReference type="ARBA" id="ARBA00023146"/>
    </source>
</evidence>
<dbReference type="PANTHER" id="PTHR10745:SF8">
    <property type="entry name" value="DNA POLYMERASE SUBUNIT GAMMA-2, MITOCHONDRIAL"/>
    <property type="match status" value="1"/>
</dbReference>
<evidence type="ECO:0000259" key="7">
    <source>
        <dbReference type="PROSITE" id="PS50862"/>
    </source>
</evidence>
<dbReference type="GO" id="GO:0006426">
    <property type="term" value="P:glycyl-tRNA aminoacylation"/>
    <property type="evidence" value="ECO:0007669"/>
    <property type="project" value="TreeGrafter"/>
</dbReference>
<keyword evidence="4" id="KW-0067">ATP-binding</keyword>
<dbReference type="GO" id="GO:0015966">
    <property type="term" value="P:diadenosine tetraphosphate biosynthetic process"/>
    <property type="evidence" value="ECO:0007669"/>
    <property type="project" value="UniProtKB-ARBA"/>
</dbReference>
<dbReference type="GO" id="GO:0005524">
    <property type="term" value="F:ATP binding"/>
    <property type="evidence" value="ECO:0007669"/>
    <property type="project" value="UniProtKB-KW"/>
</dbReference>
<proteinExistence type="predicted"/>
<keyword evidence="2 8" id="KW-0436">Ligase</keyword>
<accession>A0A1G2T0J3</accession>
<dbReference type="InterPro" id="IPR002314">
    <property type="entry name" value="aa-tRNA-synt_IIb"/>
</dbReference>
<dbReference type="InterPro" id="IPR045864">
    <property type="entry name" value="aa-tRNA-synth_II/BPL/LPL"/>
</dbReference>
<dbReference type="InterPro" id="IPR027031">
    <property type="entry name" value="Gly-tRNA_synthase/POLG2"/>
</dbReference>
<comment type="caution">
    <text evidence="8">The sequence shown here is derived from an EMBL/GenBank/DDBJ whole genome shotgun (WGS) entry which is preliminary data.</text>
</comment>
<evidence type="ECO:0000313" key="9">
    <source>
        <dbReference type="Proteomes" id="UP000178107"/>
    </source>
</evidence>
<dbReference type="InterPro" id="IPR006195">
    <property type="entry name" value="aa-tRNA-synth_II"/>
</dbReference>
<evidence type="ECO:0000256" key="3">
    <source>
        <dbReference type="ARBA" id="ARBA00022741"/>
    </source>
</evidence>
<keyword evidence="5" id="KW-0648">Protein biosynthesis</keyword>
<dbReference type="GO" id="GO:0004820">
    <property type="term" value="F:glycine-tRNA ligase activity"/>
    <property type="evidence" value="ECO:0007669"/>
    <property type="project" value="TreeGrafter"/>
</dbReference>
<keyword evidence="6" id="KW-0030">Aminoacyl-tRNA synthetase</keyword>
<dbReference type="SUPFAM" id="SSF52954">
    <property type="entry name" value="Class II aaRS ABD-related"/>
    <property type="match status" value="1"/>
</dbReference>
<gene>
    <name evidence="8" type="ORF">A2838_03355</name>
</gene>
<dbReference type="SUPFAM" id="SSF55681">
    <property type="entry name" value="Class II aaRS and biotin synthetases"/>
    <property type="match status" value="1"/>
</dbReference>
<dbReference type="Pfam" id="PF00587">
    <property type="entry name" value="tRNA-synt_2b"/>
    <property type="match status" value="1"/>
</dbReference>
<dbReference type="Gene3D" id="3.30.930.10">
    <property type="entry name" value="Bira Bifunctional Protein, Domain 2"/>
    <property type="match status" value="1"/>
</dbReference>
<evidence type="ECO:0000256" key="4">
    <source>
        <dbReference type="ARBA" id="ARBA00022840"/>
    </source>
</evidence>
<keyword evidence="3" id="KW-0547">Nucleotide-binding</keyword>
<dbReference type="PROSITE" id="PS50862">
    <property type="entry name" value="AA_TRNA_LIGASE_II"/>
    <property type="match status" value="1"/>
</dbReference>
<dbReference type="InterPro" id="IPR036621">
    <property type="entry name" value="Anticodon-bd_dom_sf"/>
</dbReference>
<dbReference type="Gene3D" id="3.40.50.800">
    <property type="entry name" value="Anticodon-binding domain"/>
    <property type="match status" value="1"/>
</dbReference>
<dbReference type="Pfam" id="PF03129">
    <property type="entry name" value="HGTP_anticodon"/>
    <property type="match status" value="1"/>
</dbReference>
<dbReference type="PRINTS" id="PR01043">
    <property type="entry name" value="TRNASYNTHGLY"/>
</dbReference>
<sequence length="403" mass="47059">MTEKNGDLMEKIVSLCKRRGFIYPSSEIYGGMSGFWDYGHYGNELLDNIKKLWWRNFVSSREDIYGIRTSIVMNPQVWEASGHATTFDDPMEDGQRFNVMFKTSVGAGEEATTSYLRPETAQGMFVNFKNTIDSFHPKLPFGIAQIGKAFRNEISPRDFIFRSREFEQMELEYFVREKDWEKYFQEWLEKMREFGKEIGITQIVELDVPPEDRAHYSKRTIDFEFDYPFGRKELWGLAYRTDYDLRAHSARSGTDLEYFDEETGDRLTPHVIEPSLGVDRTVLAVLASAYTEDELGGEKRVYLKLNKNIAPVRAAVFPLLKNKPELVSKAREVYLMLKKEFGNIEFDDNGNIGKRYRRQDEIGTPHCITIDFDTLTDDMVTIRDRDTGEQERVRIDDLKEKLQ</sequence>
<evidence type="ECO:0000256" key="5">
    <source>
        <dbReference type="ARBA" id="ARBA00022917"/>
    </source>
</evidence>
<dbReference type="NCBIfam" id="NF003211">
    <property type="entry name" value="PRK04173.1"/>
    <property type="match status" value="1"/>
</dbReference>
<name>A0A1G2T0J3_9BACT</name>
<dbReference type="InterPro" id="IPR004154">
    <property type="entry name" value="Anticodon-bd"/>
</dbReference>
<dbReference type="EMBL" id="MHVH01000001">
    <property type="protein sequence ID" value="OHA90810.1"/>
    <property type="molecule type" value="Genomic_DNA"/>
</dbReference>
<dbReference type="InterPro" id="IPR033731">
    <property type="entry name" value="GlyRS-like_core"/>
</dbReference>
<dbReference type="GO" id="GO:0070062">
    <property type="term" value="C:extracellular exosome"/>
    <property type="evidence" value="ECO:0007669"/>
    <property type="project" value="UniProtKB-ARBA"/>
</dbReference>
<evidence type="ECO:0000313" key="8">
    <source>
        <dbReference type="EMBL" id="OHA90810.1"/>
    </source>
</evidence>
<dbReference type="GO" id="GO:0004081">
    <property type="term" value="F:bis(5'-nucleosyl)-tetraphosphatase (asymmetrical) activity"/>
    <property type="evidence" value="ECO:0007669"/>
    <property type="project" value="UniProtKB-ARBA"/>
</dbReference>
<evidence type="ECO:0000256" key="2">
    <source>
        <dbReference type="ARBA" id="ARBA00022598"/>
    </source>
</evidence>
<keyword evidence="1" id="KW-0963">Cytoplasm</keyword>
<protein>
    <submittedName>
        <fullName evidence="8">Glycine--tRNA ligase</fullName>
    </submittedName>
</protein>